<accession>A0A4Y3W6J7</accession>
<proteinExistence type="predicted"/>
<dbReference type="Proteomes" id="UP000318825">
    <property type="component" value="Unassembled WGS sequence"/>
</dbReference>
<gene>
    <name evidence="2" type="ORF">NWI01_05490</name>
</gene>
<name>A0A4Y3W6J7_NITWI</name>
<sequence>MSRLPEHMTMSPDQAMTLRMLALEAYQERMFDFRLTHQEAQRRIDELKKEIALADSY</sequence>
<dbReference type="EMBL" id="BJNF01000014">
    <property type="protein sequence ID" value="GEC14657.1"/>
    <property type="molecule type" value="Genomic_DNA"/>
</dbReference>
<protein>
    <recommendedName>
        <fullName evidence="4">DUF3072 domain-containing protein</fullName>
    </recommendedName>
</protein>
<comment type="caution">
    <text evidence="2">The sequence shown here is derived from an EMBL/GenBank/DDBJ whole genome shotgun (WGS) entry which is preliminary data.</text>
</comment>
<evidence type="ECO:0008006" key="4">
    <source>
        <dbReference type="Google" id="ProtNLM"/>
    </source>
</evidence>
<dbReference type="AlphaFoldDB" id="A0A4Y3W6J7"/>
<evidence type="ECO:0000256" key="1">
    <source>
        <dbReference type="SAM" id="Coils"/>
    </source>
</evidence>
<evidence type="ECO:0000313" key="2">
    <source>
        <dbReference type="EMBL" id="GEC14657.1"/>
    </source>
</evidence>
<organism evidence="2 3">
    <name type="scientific">Nitrobacter winogradskyi</name>
    <name type="common">Nitrobacter agilis</name>
    <dbReference type="NCBI Taxonomy" id="913"/>
    <lineage>
        <taxon>Bacteria</taxon>
        <taxon>Pseudomonadati</taxon>
        <taxon>Pseudomonadota</taxon>
        <taxon>Alphaproteobacteria</taxon>
        <taxon>Hyphomicrobiales</taxon>
        <taxon>Nitrobacteraceae</taxon>
        <taxon>Nitrobacter</taxon>
    </lineage>
</organism>
<feature type="coiled-coil region" evidence="1">
    <location>
        <begin position="30"/>
        <end position="57"/>
    </location>
</feature>
<keyword evidence="1" id="KW-0175">Coiled coil</keyword>
<dbReference type="RefSeq" id="WP_244613618.1">
    <property type="nucleotide sequence ID" value="NZ_BJNF01000014.1"/>
</dbReference>
<reference evidence="2 3" key="1">
    <citation type="submission" date="2019-06" db="EMBL/GenBank/DDBJ databases">
        <title>Whole genome shotgun sequence of Nitrobacter winogradskyi NBRC 14297.</title>
        <authorList>
            <person name="Hosoyama A."/>
            <person name="Uohara A."/>
            <person name="Ohji S."/>
            <person name="Ichikawa N."/>
        </authorList>
    </citation>
    <scope>NUCLEOTIDE SEQUENCE [LARGE SCALE GENOMIC DNA]</scope>
    <source>
        <strain evidence="2 3">NBRC 14297</strain>
    </source>
</reference>
<evidence type="ECO:0000313" key="3">
    <source>
        <dbReference type="Proteomes" id="UP000318825"/>
    </source>
</evidence>